<evidence type="ECO:0000313" key="9">
    <source>
        <dbReference type="Proteomes" id="UP000051884"/>
    </source>
</evidence>
<keyword evidence="9" id="KW-1185">Reference proteome</keyword>
<feature type="transmembrane region" description="Helical" evidence="6">
    <location>
        <begin position="101"/>
        <end position="118"/>
    </location>
</feature>
<dbReference type="SUPFAM" id="SSF103473">
    <property type="entry name" value="MFS general substrate transporter"/>
    <property type="match status" value="1"/>
</dbReference>
<dbReference type="InterPro" id="IPR036259">
    <property type="entry name" value="MFS_trans_sf"/>
</dbReference>
<keyword evidence="4 6" id="KW-1133">Transmembrane helix</keyword>
<feature type="domain" description="Major facilitator superfamily (MFS) profile" evidence="7">
    <location>
        <begin position="11"/>
        <end position="398"/>
    </location>
</feature>
<evidence type="ECO:0000259" key="7">
    <source>
        <dbReference type="PROSITE" id="PS50850"/>
    </source>
</evidence>
<keyword evidence="5 6" id="KW-0472">Membrane</keyword>
<feature type="transmembrane region" description="Helical" evidence="6">
    <location>
        <begin position="345"/>
        <end position="364"/>
    </location>
</feature>
<evidence type="ECO:0000313" key="8">
    <source>
        <dbReference type="EMBL" id="KRO08858.1"/>
    </source>
</evidence>
<feature type="transmembrane region" description="Helical" evidence="6">
    <location>
        <begin position="213"/>
        <end position="235"/>
    </location>
</feature>
<keyword evidence="2" id="KW-0813">Transport</keyword>
<comment type="subcellular location">
    <subcellularLocation>
        <location evidence="1">Cell membrane</location>
        <topology evidence="1">Multi-pass membrane protein</topology>
    </subcellularLocation>
</comment>
<dbReference type="InterPro" id="IPR020846">
    <property type="entry name" value="MFS_dom"/>
</dbReference>
<feature type="transmembrane region" description="Helical" evidence="6">
    <location>
        <begin position="163"/>
        <end position="182"/>
    </location>
</feature>
<feature type="transmembrane region" description="Helical" evidence="6">
    <location>
        <begin position="130"/>
        <end position="151"/>
    </location>
</feature>
<dbReference type="InterPro" id="IPR052524">
    <property type="entry name" value="MFS_Cyanate_Porter"/>
</dbReference>
<comment type="caution">
    <text evidence="8">The sequence shown here is derived from an EMBL/GenBank/DDBJ whole genome shotgun (WGS) entry which is preliminary data.</text>
</comment>
<dbReference type="Pfam" id="PF07690">
    <property type="entry name" value="MFS_1"/>
    <property type="match status" value="1"/>
</dbReference>
<feature type="transmembrane region" description="Helical" evidence="6">
    <location>
        <begin position="77"/>
        <end position="95"/>
    </location>
</feature>
<dbReference type="Gene3D" id="1.20.1250.20">
    <property type="entry name" value="MFS general substrate transporter like domains"/>
    <property type="match status" value="1"/>
</dbReference>
<name>A0ABR5Q4J4_9LACO</name>
<evidence type="ECO:0000256" key="2">
    <source>
        <dbReference type="ARBA" id="ARBA00022448"/>
    </source>
</evidence>
<feature type="transmembrane region" description="Helical" evidence="6">
    <location>
        <begin position="304"/>
        <end position="324"/>
    </location>
</feature>
<evidence type="ECO:0000256" key="4">
    <source>
        <dbReference type="ARBA" id="ARBA00022989"/>
    </source>
</evidence>
<reference evidence="8 9" key="1">
    <citation type="journal article" date="2015" name="Genome Announc.">
        <title>Expanding the biotechnology potential of lactobacilli through comparative genomics of 213 strains and associated genera.</title>
        <authorList>
            <person name="Sun Z."/>
            <person name="Harris H.M."/>
            <person name="McCann A."/>
            <person name="Guo C."/>
            <person name="Argimon S."/>
            <person name="Zhang W."/>
            <person name="Yang X."/>
            <person name="Jeffery I.B."/>
            <person name="Cooney J.C."/>
            <person name="Kagawa T.F."/>
            <person name="Liu W."/>
            <person name="Song Y."/>
            <person name="Salvetti E."/>
            <person name="Wrobel A."/>
            <person name="Rasinkangas P."/>
            <person name="Parkhill J."/>
            <person name="Rea M.C."/>
            <person name="O'Sullivan O."/>
            <person name="Ritari J."/>
            <person name="Douillard F.P."/>
            <person name="Paul Ross R."/>
            <person name="Yang R."/>
            <person name="Briner A.E."/>
            <person name="Felis G.E."/>
            <person name="de Vos W.M."/>
            <person name="Barrangou R."/>
            <person name="Klaenhammer T.R."/>
            <person name="Caufield P.W."/>
            <person name="Cui Y."/>
            <person name="Zhang H."/>
            <person name="O'Toole P.W."/>
        </authorList>
    </citation>
    <scope>NUCLEOTIDE SEQUENCE [LARGE SCALE GENOMIC DNA]</scope>
    <source>
        <strain evidence="8 9">DSM 26202</strain>
    </source>
</reference>
<feature type="transmembrane region" description="Helical" evidence="6">
    <location>
        <begin position="376"/>
        <end position="395"/>
    </location>
</feature>
<dbReference type="PROSITE" id="PS50850">
    <property type="entry name" value="MFS"/>
    <property type="match status" value="1"/>
</dbReference>
<dbReference type="PANTHER" id="PTHR23523">
    <property type="match status" value="1"/>
</dbReference>
<feature type="transmembrane region" description="Helical" evidence="6">
    <location>
        <begin position="280"/>
        <end position="298"/>
    </location>
</feature>
<dbReference type="InterPro" id="IPR011701">
    <property type="entry name" value="MFS"/>
</dbReference>
<proteinExistence type="predicted"/>
<accession>A0ABR5Q4J4</accession>
<evidence type="ECO:0000256" key="1">
    <source>
        <dbReference type="ARBA" id="ARBA00004651"/>
    </source>
</evidence>
<evidence type="ECO:0000256" key="3">
    <source>
        <dbReference type="ARBA" id="ARBA00022692"/>
    </source>
</evidence>
<evidence type="ECO:0000256" key="5">
    <source>
        <dbReference type="ARBA" id="ARBA00023136"/>
    </source>
</evidence>
<dbReference type="Proteomes" id="UP000051884">
    <property type="component" value="Unassembled WGS sequence"/>
</dbReference>
<sequence length="398" mass="43707">MSSTMRKMKWMLPVILLIGFIMRSPITTLPLMLKELAVNLHVAQSQLGILTTLPLIMFLLFSNFASVVLNRYGFKRAMIFALGILTAGSFMRLIITMPTMLLGTCLIGIGIAHLNVFMPSLVTAYFPNRIGLYTTLYSFAMISGNAIFNLITAPVAKALGWKAMMWLLVITAVLALVSWLLISTWLPEKIERNQSGVKGPDKSNIHVWNNKHAWPFLLTFGGQATMSYTFSAWMPTLMAYHHVPAEIIGVITASFAFIGLPISIFLPQLLVVFKQRGKSLLIWSAGLCGIIAAGMLFIQNTSSITFWMTESLLIGYAIGVFFIFDMTMFAVKTDNPYATAKLSGMAQAGGYLMSAFGPSLYGVAFAANPTGNLQNSVYLALVLIALVSSLIIVRIKQI</sequence>
<organism evidence="8 9">
    <name type="scientific">Paucilactobacillus hokkaidonensis</name>
    <dbReference type="NCBI Taxonomy" id="1193095"/>
    <lineage>
        <taxon>Bacteria</taxon>
        <taxon>Bacillati</taxon>
        <taxon>Bacillota</taxon>
        <taxon>Bacilli</taxon>
        <taxon>Lactobacillales</taxon>
        <taxon>Lactobacillaceae</taxon>
        <taxon>Paucilactobacillus</taxon>
    </lineage>
</organism>
<dbReference type="EMBL" id="JQCH01000022">
    <property type="protein sequence ID" value="KRO08858.1"/>
    <property type="molecule type" value="Genomic_DNA"/>
</dbReference>
<evidence type="ECO:0000256" key="6">
    <source>
        <dbReference type="SAM" id="Phobius"/>
    </source>
</evidence>
<protein>
    <submittedName>
        <fullName evidence="8">Cyanate permease</fullName>
    </submittedName>
</protein>
<gene>
    <name evidence="8" type="ORF">IV59_GL001062</name>
</gene>
<feature type="transmembrane region" description="Helical" evidence="6">
    <location>
        <begin position="247"/>
        <end position="273"/>
    </location>
</feature>
<keyword evidence="3 6" id="KW-0812">Transmembrane</keyword>
<feature type="transmembrane region" description="Helical" evidence="6">
    <location>
        <begin position="47"/>
        <end position="70"/>
    </location>
</feature>
<dbReference type="PANTHER" id="PTHR23523:SF2">
    <property type="entry name" value="2-NITROIMIDAZOLE TRANSPORTER"/>
    <property type="match status" value="1"/>
</dbReference>